<name>A0A5E4XWU0_9BURK</name>
<dbReference type="RefSeq" id="WP_150681371.1">
    <property type="nucleotide sequence ID" value="NZ_CABPSK010000004.1"/>
</dbReference>
<feature type="region of interest" description="Disordered" evidence="1">
    <location>
        <begin position="1"/>
        <end position="24"/>
    </location>
</feature>
<evidence type="ECO:0000256" key="1">
    <source>
        <dbReference type="SAM" id="MobiDB-lite"/>
    </source>
</evidence>
<evidence type="ECO:0000313" key="2">
    <source>
        <dbReference type="EMBL" id="VVE40919.1"/>
    </source>
</evidence>
<organism evidence="2 3">
    <name type="scientific">Pandoraea pneumonica</name>
    <dbReference type="NCBI Taxonomy" id="2508299"/>
    <lineage>
        <taxon>Bacteria</taxon>
        <taxon>Pseudomonadati</taxon>
        <taxon>Pseudomonadota</taxon>
        <taxon>Betaproteobacteria</taxon>
        <taxon>Burkholderiales</taxon>
        <taxon>Burkholderiaceae</taxon>
        <taxon>Pandoraea</taxon>
    </lineage>
</organism>
<dbReference type="SUPFAM" id="SSF53756">
    <property type="entry name" value="UDP-Glycosyltransferase/glycogen phosphorylase"/>
    <property type="match status" value="1"/>
</dbReference>
<reference evidence="2 3" key="1">
    <citation type="submission" date="2019-08" db="EMBL/GenBank/DDBJ databases">
        <authorList>
            <person name="Peeters C."/>
        </authorList>
    </citation>
    <scope>NUCLEOTIDE SEQUENCE [LARGE SCALE GENOMIC DNA]</scope>
    <source>
        <strain evidence="2 3">LMG 31114</strain>
    </source>
</reference>
<gene>
    <name evidence="2" type="ORF">PPN31114_04147</name>
</gene>
<dbReference type="EMBL" id="CABPSK010000004">
    <property type="protein sequence ID" value="VVE40919.1"/>
    <property type="molecule type" value="Genomic_DNA"/>
</dbReference>
<dbReference type="Proteomes" id="UP000366945">
    <property type="component" value="Unassembled WGS sequence"/>
</dbReference>
<protein>
    <submittedName>
        <fullName evidence="2">Glycosyl transferase family 8</fullName>
    </submittedName>
</protein>
<proteinExistence type="predicted"/>
<dbReference type="GeneID" id="300406137"/>
<evidence type="ECO:0000313" key="3">
    <source>
        <dbReference type="Proteomes" id="UP000366945"/>
    </source>
</evidence>
<keyword evidence="2" id="KW-0808">Transferase</keyword>
<keyword evidence="3" id="KW-1185">Reference proteome</keyword>
<sequence length="310" mass="32663">MTKPSPRTSSTCPLTAENTPPSDTSQTIAHAWAQVGAALSPYPDCPLPSWTGGGDTLHQHLIVIASAHEADIVGHLRHLETAAARFGKVGFVGPASVRRLVEWSLGDRVVVLSRMPRDVSDWDLRCTLGGLARALGPHAAAAHAGMPHLRVAATSARHWRDRLAASAQHGLCVGIAWPGASGLASVTPLLCVPGVSWVPLGAHAHMSADPTPASCIDWIDWRADCDDLADEAALVDNLDLVISLDIARTHLAGGLGVPVWHVDIAAQPAVAGYAQMRLFCAAARNDWHGAVEAAAQALHSLSAEFQGWSR</sequence>
<dbReference type="GO" id="GO:0016740">
    <property type="term" value="F:transferase activity"/>
    <property type="evidence" value="ECO:0007669"/>
    <property type="project" value="UniProtKB-KW"/>
</dbReference>
<accession>A0A5E4XWU0</accession>
<dbReference type="AlphaFoldDB" id="A0A5E4XWU0"/>
<dbReference type="OrthoDB" id="8936442at2"/>